<evidence type="ECO:0000256" key="3">
    <source>
        <dbReference type="PROSITE-ProRule" id="PRU00460"/>
    </source>
</evidence>
<proteinExistence type="predicted"/>
<comment type="caution">
    <text evidence="8">The sequence shown here is derived from an EMBL/GenBank/DDBJ whole genome shotgun (WGS) entry which is preliminary data.</text>
</comment>
<feature type="domain" description="Laminin N-terminal" evidence="7">
    <location>
        <begin position="136"/>
        <end position="439"/>
    </location>
</feature>
<dbReference type="Pfam" id="PF00053">
    <property type="entry name" value="EGF_laminin"/>
    <property type="match status" value="1"/>
</dbReference>
<organism evidence="8 9">
    <name type="scientific">Ladona fulva</name>
    <name type="common">Scarce chaser dragonfly</name>
    <name type="synonym">Libellula fulva</name>
    <dbReference type="NCBI Taxonomy" id="123851"/>
    <lineage>
        <taxon>Eukaryota</taxon>
        <taxon>Metazoa</taxon>
        <taxon>Ecdysozoa</taxon>
        <taxon>Arthropoda</taxon>
        <taxon>Hexapoda</taxon>
        <taxon>Insecta</taxon>
        <taxon>Pterygota</taxon>
        <taxon>Palaeoptera</taxon>
        <taxon>Odonata</taxon>
        <taxon>Epiprocta</taxon>
        <taxon>Anisoptera</taxon>
        <taxon>Libelluloidea</taxon>
        <taxon>Libellulidae</taxon>
        <taxon>Ladona</taxon>
    </lineage>
</organism>
<evidence type="ECO:0000313" key="8">
    <source>
        <dbReference type="EMBL" id="KAG8232862.1"/>
    </source>
</evidence>
<evidence type="ECO:0000313" key="9">
    <source>
        <dbReference type="Proteomes" id="UP000792457"/>
    </source>
</evidence>
<gene>
    <name evidence="8" type="ORF">J437_LFUL017645</name>
</gene>
<sequence length="529" mass="56697">MIAAKLTTFILLILAINFATVQSGSSVGGGNPNGGGSGGSGFLQMFAAQQNPPDACYESSASLIPASGPIASPLTTSEEDEDDEDDDEEEDEDDIIDDEDDDDDEDDEEDEVVSGGTRLRGSSIFQYGSSSPPRPAPRRCVPDFVNAAFGRQVEASSTCGTPPVRLCDVPPPPTSEAPTASSPSLGVLTTPSPPPPSLPLRSLNLRGHSGCVYCDGKRRYPPSFLTDLNNPSNLTCWRSALLTPHGHHPHHTLSSGSNGVHIARRPANVTLRLPLGKKFEVTYVSVQFCPGSPRPDALALYKSMDYGRTWQALQFYATDCRRAFGRAPRAAITRANEQEALCTELGASSPAAPARIAFSTLEGRPSAADLDSSPVLQDWVTATDIQVVLVAPQAPIVTTTLTVSNGSQTTSTFQQQQPQQSVPPGGVHFAVADLAVGGRCKCNGHASRCSVVEGPGGGTLACECRHNTAGRDCERCRPFHFDRPWGRATARDPHECREESIPWRVTMRKTVLPFFTHSKKDAREFWGIV</sequence>
<feature type="region of interest" description="Disordered" evidence="4">
    <location>
        <begin position="51"/>
        <end position="139"/>
    </location>
</feature>
<evidence type="ECO:0000256" key="4">
    <source>
        <dbReference type="SAM" id="MobiDB-lite"/>
    </source>
</evidence>
<feature type="compositionally biased region" description="Acidic residues" evidence="4">
    <location>
        <begin position="77"/>
        <end position="112"/>
    </location>
</feature>
<keyword evidence="5" id="KW-0732">Signal</keyword>
<feature type="disulfide bond" evidence="3">
    <location>
        <begin position="464"/>
        <end position="473"/>
    </location>
</feature>
<reference evidence="8" key="2">
    <citation type="submission" date="2017-10" db="EMBL/GenBank/DDBJ databases">
        <title>Ladona fulva Genome sequencing and assembly.</title>
        <authorList>
            <person name="Murali S."/>
            <person name="Richards S."/>
            <person name="Bandaranaike D."/>
            <person name="Bellair M."/>
            <person name="Blankenburg K."/>
            <person name="Chao H."/>
            <person name="Dinh H."/>
            <person name="Doddapaneni H."/>
            <person name="Dugan-Rocha S."/>
            <person name="Elkadiri S."/>
            <person name="Gnanaolivu R."/>
            <person name="Hernandez B."/>
            <person name="Skinner E."/>
            <person name="Javaid M."/>
            <person name="Lee S."/>
            <person name="Li M."/>
            <person name="Ming W."/>
            <person name="Munidasa M."/>
            <person name="Muniz J."/>
            <person name="Nguyen L."/>
            <person name="Hughes D."/>
            <person name="Osuji N."/>
            <person name="Pu L.-L."/>
            <person name="Puazo M."/>
            <person name="Qu C."/>
            <person name="Quiroz J."/>
            <person name="Raj R."/>
            <person name="Weissenberger G."/>
            <person name="Xin Y."/>
            <person name="Zou X."/>
            <person name="Han Y."/>
            <person name="Worley K."/>
            <person name="Muzny D."/>
            <person name="Gibbs R."/>
        </authorList>
    </citation>
    <scope>NUCLEOTIDE SEQUENCE</scope>
    <source>
        <strain evidence="8">Sampled in the wild</strain>
    </source>
</reference>
<dbReference type="OrthoDB" id="9972745at2759"/>
<dbReference type="PROSITE" id="PS51117">
    <property type="entry name" value="LAMININ_NTER"/>
    <property type="match status" value="1"/>
</dbReference>
<dbReference type="Proteomes" id="UP000792457">
    <property type="component" value="Unassembled WGS sequence"/>
</dbReference>
<keyword evidence="2 3" id="KW-0424">Laminin EGF-like domain</keyword>
<name>A0A8K0KDA5_LADFU</name>
<evidence type="ECO:0008006" key="10">
    <source>
        <dbReference type="Google" id="ProtNLM"/>
    </source>
</evidence>
<evidence type="ECO:0000259" key="7">
    <source>
        <dbReference type="PROSITE" id="PS51117"/>
    </source>
</evidence>
<dbReference type="CDD" id="cd00055">
    <property type="entry name" value="EGF_Lam"/>
    <property type="match status" value="1"/>
</dbReference>
<feature type="signal peptide" evidence="5">
    <location>
        <begin position="1"/>
        <end position="23"/>
    </location>
</feature>
<dbReference type="SMART" id="SM00136">
    <property type="entry name" value="LamNT"/>
    <property type="match status" value="1"/>
</dbReference>
<dbReference type="Gene3D" id="2.60.120.260">
    <property type="entry name" value="Galactose-binding domain-like"/>
    <property type="match status" value="1"/>
</dbReference>
<dbReference type="PANTHER" id="PTHR10574:SF365">
    <property type="entry name" value="NETRIN-A-RELATED"/>
    <property type="match status" value="1"/>
</dbReference>
<evidence type="ECO:0000256" key="2">
    <source>
        <dbReference type="ARBA" id="ARBA00023292"/>
    </source>
</evidence>
<reference evidence="8" key="1">
    <citation type="submission" date="2013-04" db="EMBL/GenBank/DDBJ databases">
        <authorList>
            <person name="Qu J."/>
            <person name="Murali S.C."/>
            <person name="Bandaranaike D."/>
            <person name="Bellair M."/>
            <person name="Blankenburg K."/>
            <person name="Chao H."/>
            <person name="Dinh H."/>
            <person name="Doddapaneni H."/>
            <person name="Downs B."/>
            <person name="Dugan-Rocha S."/>
            <person name="Elkadiri S."/>
            <person name="Gnanaolivu R.D."/>
            <person name="Hernandez B."/>
            <person name="Javaid M."/>
            <person name="Jayaseelan J.C."/>
            <person name="Lee S."/>
            <person name="Li M."/>
            <person name="Ming W."/>
            <person name="Munidasa M."/>
            <person name="Muniz J."/>
            <person name="Nguyen L."/>
            <person name="Ongeri F."/>
            <person name="Osuji N."/>
            <person name="Pu L.-L."/>
            <person name="Puazo M."/>
            <person name="Qu C."/>
            <person name="Quiroz J."/>
            <person name="Raj R."/>
            <person name="Weissenberger G."/>
            <person name="Xin Y."/>
            <person name="Zou X."/>
            <person name="Han Y."/>
            <person name="Richards S."/>
            <person name="Worley K."/>
            <person name="Muzny D."/>
            <person name="Gibbs R."/>
        </authorList>
    </citation>
    <scope>NUCLEOTIDE SEQUENCE</scope>
    <source>
        <strain evidence="8">Sampled in the wild</strain>
    </source>
</reference>
<dbReference type="SMART" id="SM00180">
    <property type="entry name" value="EGF_Lam"/>
    <property type="match status" value="1"/>
</dbReference>
<accession>A0A8K0KDA5</accession>
<dbReference type="InterPro" id="IPR008211">
    <property type="entry name" value="Laminin_N"/>
</dbReference>
<keyword evidence="1 3" id="KW-1015">Disulfide bond</keyword>
<evidence type="ECO:0000256" key="5">
    <source>
        <dbReference type="SAM" id="SignalP"/>
    </source>
</evidence>
<comment type="caution">
    <text evidence="3">Lacks conserved residue(s) required for the propagation of feature annotation.</text>
</comment>
<dbReference type="EMBL" id="KZ308662">
    <property type="protein sequence ID" value="KAG8232862.1"/>
    <property type="molecule type" value="Genomic_DNA"/>
</dbReference>
<dbReference type="PANTHER" id="PTHR10574">
    <property type="entry name" value="NETRIN/LAMININ-RELATED"/>
    <property type="match status" value="1"/>
</dbReference>
<dbReference type="PROSITE" id="PS50027">
    <property type="entry name" value="EGF_LAM_2"/>
    <property type="match status" value="1"/>
</dbReference>
<dbReference type="GO" id="GO:0008045">
    <property type="term" value="P:motor neuron axon guidance"/>
    <property type="evidence" value="ECO:0007669"/>
    <property type="project" value="TreeGrafter"/>
</dbReference>
<dbReference type="GO" id="GO:0005604">
    <property type="term" value="C:basement membrane"/>
    <property type="evidence" value="ECO:0007669"/>
    <property type="project" value="TreeGrafter"/>
</dbReference>
<dbReference type="GO" id="GO:0016358">
    <property type="term" value="P:dendrite development"/>
    <property type="evidence" value="ECO:0007669"/>
    <property type="project" value="TreeGrafter"/>
</dbReference>
<evidence type="ECO:0000259" key="6">
    <source>
        <dbReference type="PROSITE" id="PS50027"/>
    </source>
</evidence>
<dbReference type="AlphaFoldDB" id="A0A8K0KDA5"/>
<feature type="chain" id="PRO_5035469979" description="Netrin" evidence="5">
    <location>
        <begin position="24"/>
        <end position="529"/>
    </location>
</feature>
<dbReference type="GO" id="GO:0009887">
    <property type="term" value="P:animal organ morphogenesis"/>
    <property type="evidence" value="ECO:0007669"/>
    <property type="project" value="TreeGrafter"/>
</dbReference>
<dbReference type="Pfam" id="PF00055">
    <property type="entry name" value="Laminin_N"/>
    <property type="match status" value="1"/>
</dbReference>
<feature type="compositionally biased region" description="Low complexity" evidence="4">
    <location>
        <begin position="176"/>
        <end position="190"/>
    </location>
</feature>
<feature type="region of interest" description="Disordered" evidence="4">
    <location>
        <begin position="155"/>
        <end position="201"/>
    </location>
</feature>
<dbReference type="InterPro" id="IPR002049">
    <property type="entry name" value="LE_dom"/>
</dbReference>
<evidence type="ECO:0000256" key="1">
    <source>
        <dbReference type="ARBA" id="ARBA00023157"/>
    </source>
</evidence>
<protein>
    <recommendedName>
        <fullName evidence="10">Netrin</fullName>
    </recommendedName>
</protein>
<feature type="domain" description="Laminin EGF-like" evidence="6">
    <location>
        <begin position="440"/>
        <end position="498"/>
    </location>
</feature>
<dbReference type="InterPro" id="IPR050440">
    <property type="entry name" value="Laminin/Netrin_ECM"/>
</dbReference>
<dbReference type="SUPFAM" id="SSF57196">
    <property type="entry name" value="EGF/Laminin"/>
    <property type="match status" value="1"/>
</dbReference>
<dbReference type="GO" id="GO:0009888">
    <property type="term" value="P:tissue development"/>
    <property type="evidence" value="ECO:0007669"/>
    <property type="project" value="TreeGrafter"/>
</dbReference>
<keyword evidence="9" id="KW-1185">Reference proteome</keyword>